<dbReference type="EMBL" id="CP029397">
    <property type="protein sequence ID" value="AWL29263.1"/>
    <property type="molecule type" value="Genomic_DNA"/>
</dbReference>
<evidence type="ECO:0000313" key="2">
    <source>
        <dbReference type="EMBL" id="AWL29263.1"/>
    </source>
</evidence>
<keyword evidence="1" id="KW-0472">Membrane</keyword>
<evidence type="ECO:0000256" key="1">
    <source>
        <dbReference type="SAM" id="Phobius"/>
    </source>
</evidence>
<feature type="transmembrane region" description="Helical" evidence="1">
    <location>
        <begin position="56"/>
        <end position="76"/>
    </location>
</feature>
<dbReference type="OrthoDB" id="5298497at2"/>
<feature type="transmembrane region" description="Helical" evidence="1">
    <location>
        <begin position="27"/>
        <end position="50"/>
    </location>
</feature>
<evidence type="ECO:0000313" key="3">
    <source>
        <dbReference type="Proteomes" id="UP000245977"/>
    </source>
</evidence>
<gene>
    <name evidence="2" type="ORF">DJ533_12150</name>
</gene>
<organism evidence="2 3">
    <name type="scientific">Acinetobacter defluvii</name>
    <dbReference type="NCBI Taxonomy" id="1871111"/>
    <lineage>
        <taxon>Bacteria</taxon>
        <taxon>Pseudomonadati</taxon>
        <taxon>Pseudomonadota</taxon>
        <taxon>Gammaproteobacteria</taxon>
        <taxon>Moraxellales</taxon>
        <taxon>Moraxellaceae</taxon>
        <taxon>Acinetobacter</taxon>
    </lineage>
</organism>
<protein>
    <submittedName>
        <fullName evidence="2">DUF58 domain-containing protein</fullName>
    </submittedName>
</protein>
<reference evidence="2" key="1">
    <citation type="submission" date="2019-08" db="EMBL/GenBank/DDBJ databases">
        <title>The complete genome of Acinetobacter defluvii strain WCHAD010030.</title>
        <authorList>
            <person name="Hu Y."/>
            <person name="Qin J."/>
            <person name="Feng Y."/>
            <person name="Zong Z."/>
        </authorList>
    </citation>
    <scope>NUCLEOTIDE SEQUENCE</scope>
    <source>
        <strain evidence="2">WCHA30</strain>
    </source>
</reference>
<dbReference type="PANTHER" id="PTHR34351">
    <property type="entry name" value="SLR1927 PROTEIN-RELATED"/>
    <property type="match status" value="1"/>
</dbReference>
<dbReference type="Proteomes" id="UP000245977">
    <property type="component" value="Chromosome"/>
</dbReference>
<sequence length="301" mass="35476">MLQQRFLKWLHQRFQYEGINVLKQKQVLVFLYQQGYLYVVLILITFIAGVNYANNLILAFCFLISAILCISFYITFKQLYALKIEVVFPEVGRVNEVLPLKLILHSPDQAIKFLNFKIDNQFQHIAVHSQQQIEFNFQPPQRGKFKLPTLQIFSTYPLGLVRAWTYIYMSEPIWIAPEPYKSENELFSSRSSGMPDWDEFYELNQYKQGDSLNAVSWKQAARGQGLYIKRFEDHIDQETMQIDYHRMPADEHEVKLSLMMALVDECEQQQRVYQVTLPHVEIEQGVGFTHYQMVKIKLAQA</sequence>
<dbReference type="KEGG" id="adv:DJ533_12150"/>
<dbReference type="STRING" id="1871111.GCA_001704615_01388"/>
<dbReference type="RefSeq" id="WP_065992723.1">
    <property type="nucleotide sequence ID" value="NZ_CP029397.2"/>
</dbReference>
<dbReference type="PANTHER" id="PTHR34351:SF1">
    <property type="entry name" value="SLR1927 PROTEIN"/>
    <property type="match status" value="1"/>
</dbReference>
<proteinExistence type="predicted"/>
<name>A0A2S2FE68_9GAMM</name>
<keyword evidence="3" id="KW-1185">Reference proteome</keyword>
<dbReference type="AlphaFoldDB" id="A0A2S2FE68"/>
<accession>A0A2S2FE68</accession>
<keyword evidence="1" id="KW-1133">Transmembrane helix</keyword>
<keyword evidence="1" id="KW-0812">Transmembrane</keyword>